<evidence type="ECO:0000256" key="16">
    <source>
        <dbReference type="PROSITE-ProRule" id="PRU00560"/>
    </source>
</evidence>
<dbReference type="PROSITE" id="PS51198">
    <property type="entry name" value="UVRD_HELICASE_ATP_BIND"/>
    <property type="match status" value="1"/>
</dbReference>
<dbReference type="HAMAP" id="MF_01485">
    <property type="entry name" value="RecB"/>
    <property type="match status" value="1"/>
</dbReference>
<protein>
    <recommendedName>
        <fullName evidence="15">RecBCD enzyme subunit RecB</fullName>
        <ecNumber evidence="15">3.1.11.5</ecNumber>
        <ecNumber evidence="15">5.6.2.4</ecNumber>
    </recommendedName>
    <alternativeName>
        <fullName evidence="15">DNA 3'-5' helicase subunit RecB</fullName>
    </alternativeName>
    <alternativeName>
        <fullName evidence="15">Exonuclease V subunit RecB</fullName>
        <shortName evidence="15">ExoV subunit RecB</shortName>
    </alternativeName>
    <alternativeName>
        <fullName evidence="15">Helicase/nuclease RecBCD subunit RecB</fullName>
    </alternativeName>
</protein>
<evidence type="ECO:0000256" key="6">
    <source>
        <dbReference type="ARBA" id="ARBA00022806"/>
    </source>
</evidence>
<dbReference type="GO" id="GO:0043138">
    <property type="term" value="F:3'-5' DNA helicase activity"/>
    <property type="evidence" value="ECO:0007669"/>
    <property type="project" value="UniProtKB-UniRule"/>
</dbReference>
<dbReference type="Gene3D" id="1.10.486.10">
    <property type="entry name" value="PCRA, domain 4"/>
    <property type="match status" value="1"/>
</dbReference>
<dbReference type="NCBIfam" id="TIGR00609">
    <property type="entry name" value="recB"/>
    <property type="match status" value="1"/>
</dbReference>
<feature type="region of interest" description="Nuclease activity, interacts with RecD and RecA" evidence="15">
    <location>
        <begin position="884"/>
        <end position="1166"/>
    </location>
</feature>
<dbReference type="InterPro" id="IPR000212">
    <property type="entry name" value="DNA_helicase_UvrD/REP"/>
</dbReference>
<evidence type="ECO:0000256" key="1">
    <source>
        <dbReference type="ARBA" id="ARBA00022722"/>
    </source>
</evidence>
<dbReference type="GO" id="GO:0005829">
    <property type="term" value="C:cytosol"/>
    <property type="evidence" value="ECO:0007669"/>
    <property type="project" value="TreeGrafter"/>
</dbReference>
<feature type="domain" description="UvrD-like helicase C-terminal" evidence="18">
    <location>
        <begin position="467"/>
        <end position="747"/>
    </location>
</feature>
<gene>
    <name evidence="15 19" type="primary">recB</name>
    <name evidence="19" type="ORF">BUCIPSPA2889_295</name>
</gene>
<dbReference type="Gene3D" id="3.40.50.300">
    <property type="entry name" value="P-loop containing nucleotide triphosphate hydrolases"/>
    <property type="match status" value="2"/>
</dbReference>
<feature type="region of interest" description="DNA-binding and helicase activity, interacts with RecC" evidence="15">
    <location>
        <begin position="1"/>
        <end position="837"/>
    </location>
</feature>
<dbReference type="GO" id="GO:0008854">
    <property type="term" value="F:exodeoxyribonuclease V activity"/>
    <property type="evidence" value="ECO:0007669"/>
    <property type="project" value="UniProtKB-EC"/>
</dbReference>
<dbReference type="PROSITE" id="PS51217">
    <property type="entry name" value="UVRD_HELICASE_CTER"/>
    <property type="match status" value="1"/>
</dbReference>
<dbReference type="PANTHER" id="PTHR11070">
    <property type="entry name" value="UVRD / RECB / PCRA DNA HELICASE FAMILY MEMBER"/>
    <property type="match status" value="1"/>
</dbReference>
<dbReference type="InterPro" id="IPR014017">
    <property type="entry name" value="DNA_helicase_UvrD-like_C"/>
</dbReference>
<feature type="binding site" evidence="15">
    <location>
        <position position="942"/>
    </location>
    <ligand>
        <name>Mg(2+)</name>
        <dbReference type="ChEBI" id="CHEBI:18420"/>
    </ligand>
</feature>
<dbReference type="GO" id="GO:0016887">
    <property type="term" value="F:ATP hydrolysis activity"/>
    <property type="evidence" value="ECO:0007669"/>
    <property type="project" value="RHEA"/>
</dbReference>
<accession>A0A451DFL2</accession>
<evidence type="ECO:0000256" key="2">
    <source>
        <dbReference type="ARBA" id="ARBA00022723"/>
    </source>
</evidence>
<feature type="binding site" evidence="16">
    <location>
        <begin position="21"/>
        <end position="28"/>
    </location>
    <ligand>
        <name>ATP</name>
        <dbReference type="ChEBI" id="CHEBI:30616"/>
    </ligand>
</feature>
<dbReference type="GO" id="GO:0009338">
    <property type="term" value="C:exodeoxyribonuclease V complex"/>
    <property type="evidence" value="ECO:0007669"/>
    <property type="project" value="TreeGrafter"/>
</dbReference>
<feature type="binding site" evidence="15">
    <location>
        <position position="1053"/>
    </location>
    <ligand>
        <name>Mg(2+)</name>
        <dbReference type="ChEBI" id="CHEBI:18420"/>
    </ligand>
</feature>
<dbReference type="CDD" id="cd22352">
    <property type="entry name" value="RecB_C-like"/>
    <property type="match status" value="1"/>
</dbReference>
<evidence type="ECO:0000259" key="17">
    <source>
        <dbReference type="PROSITE" id="PS51198"/>
    </source>
</evidence>
<keyword evidence="8 15" id="KW-0067">ATP-binding</keyword>
<dbReference type="EMBL" id="LR217727">
    <property type="protein sequence ID" value="VFP85414.1"/>
    <property type="molecule type" value="Genomic_DNA"/>
</dbReference>
<dbReference type="InterPro" id="IPR027417">
    <property type="entry name" value="P-loop_NTPase"/>
</dbReference>
<keyword evidence="1 15" id="KW-0540">Nuclease</keyword>
<comment type="catalytic activity">
    <reaction evidence="13 15">
        <text>Couples ATP hydrolysis with the unwinding of duplex DNA by translocating in the 3'-5' direction.</text>
        <dbReference type="EC" id="5.6.2.4"/>
    </reaction>
</comment>
<feature type="active site" description="For nuclease activity" evidence="15">
    <location>
        <position position="1066"/>
    </location>
</feature>
<keyword evidence="4 15" id="KW-0227">DNA damage</keyword>
<comment type="cofactor">
    <cofactor evidence="15">
        <name>Mg(2+)</name>
        <dbReference type="ChEBI" id="CHEBI:18420"/>
    </cofactor>
    <text evidence="15">Binds 1 Mg(2+) ion per subunit.</text>
</comment>
<dbReference type="Pfam" id="PF13361">
    <property type="entry name" value="UvrD_C"/>
    <property type="match status" value="1"/>
</dbReference>
<keyword evidence="7 15" id="KW-0269">Exonuclease</keyword>
<name>A0A451DFL2_9GAMM</name>
<dbReference type="SUPFAM" id="SSF52540">
    <property type="entry name" value="P-loop containing nucleoside triphosphate hydrolases"/>
    <property type="match status" value="1"/>
</dbReference>
<comment type="similarity">
    <text evidence="15">Belongs to the helicase family. UvrD subfamily.</text>
</comment>
<evidence type="ECO:0000256" key="8">
    <source>
        <dbReference type="ARBA" id="ARBA00022840"/>
    </source>
</evidence>
<evidence type="ECO:0000256" key="15">
    <source>
        <dbReference type="HAMAP-Rule" id="MF_01485"/>
    </source>
</evidence>
<keyword evidence="5 15" id="KW-0378">Hydrolase</keyword>
<organism evidence="19">
    <name type="scientific">Buchnera aphidicola</name>
    <name type="common">Cinara pseudotsugae</name>
    <dbReference type="NCBI Taxonomy" id="2518978"/>
    <lineage>
        <taxon>Bacteria</taxon>
        <taxon>Pseudomonadati</taxon>
        <taxon>Pseudomonadota</taxon>
        <taxon>Gammaproteobacteria</taxon>
        <taxon>Enterobacterales</taxon>
        <taxon>Erwiniaceae</taxon>
        <taxon>Buchnera</taxon>
    </lineage>
</organism>
<dbReference type="GO" id="GO:0000287">
    <property type="term" value="F:magnesium ion binding"/>
    <property type="evidence" value="ECO:0007669"/>
    <property type="project" value="UniProtKB-UniRule"/>
</dbReference>
<evidence type="ECO:0000313" key="19">
    <source>
        <dbReference type="EMBL" id="VFP85414.1"/>
    </source>
</evidence>
<comment type="domain">
    <text evidence="15">The N-terminal DNA-binding domain is a ssDNA-dependent ATPase and has ATP-dependent 3'-5' helicase function. This domain interacts with RecC.</text>
</comment>
<comment type="subunit">
    <text evidence="15">Heterotrimer of RecB, RecC and RecD. All subunits contribute to DNA-binding. Interacts with RecA.</text>
</comment>
<evidence type="ECO:0000256" key="14">
    <source>
        <dbReference type="ARBA" id="ARBA00048988"/>
    </source>
</evidence>
<keyword evidence="3 15" id="KW-0547">Nucleotide-binding</keyword>
<evidence type="ECO:0000256" key="12">
    <source>
        <dbReference type="ARBA" id="ARBA00023235"/>
    </source>
</evidence>
<dbReference type="InterPro" id="IPR011604">
    <property type="entry name" value="PDDEXK-like_dom_sf"/>
</dbReference>
<comment type="domain">
    <text evidence="15">The C-terminal domain has nuclease activity and interacts with RecD. It interacts with RecA, facilitating its loading onto ssDNA.</text>
</comment>
<keyword evidence="9 15" id="KW-0460">Magnesium</keyword>
<keyword evidence="2 15" id="KW-0479">Metal-binding</keyword>
<dbReference type="InterPro" id="IPR004586">
    <property type="entry name" value="RecB"/>
</dbReference>
<dbReference type="Pfam" id="PF00580">
    <property type="entry name" value="UvrD-helicase"/>
    <property type="match status" value="1"/>
</dbReference>
<reference evidence="19" key="1">
    <citation type="submission" date="2019-02" db="EMBL/GenBank/DDBJ databases">
        <authorList>
            <person name="Manzano-Marin A."/>
            <person name="Manzano-Marin A."/>
        </authorList>
    </citation>
    <scope>NUCLEOTIDE SEQUENCE</scope>
    <source>
        <strain evidence="19">BuCipseudotsugae</strain>
    </source>
</reference>
<evidence type="ECO:0000256" key="11">
    <source>
        <dbReference type="ARBA" id="ARBA00023204"/>
    </source>
</evidence>
<keyword evidence="11 15" id="KW-0234">DNA repair</keyword>
<dbReference type="Gene3D" id="3.90.320.10">
    <property type="match status" value="1"/>
</dbReference>
<keyword evidence="10 15" id="KW-0238">DNA-binding</keyword>
<keyword evidence="12 15" id="KW-0413">Isomerase</keyword>
<evidence type="ECO:0000256" key="3">
    <source>
        <dbReference type="ARBA" id="ARBA00022741"/>
    </source>
</evidence>
<comment type="catalytic activity">
    <reaction evidence="14 15">
        <text>ATP + H2O = ADP + phosphate + H(+)</text>
        <dbReference type="Rhea" id="RHEA:13065"/>
        <dbReference type="ChEBI" id="CHEBI:15377"/>
        <dbReference type="ChEBI" id="CHEBI:15378"/>
        <dbReference type="ChEBI" id="CHEBI:30616"/>
        <dbReference type="ChEBI" id="CHEBI:43474"/>
        <dbReference type="ChEBI" id="CHEBI:456216"/>
        <dbReference type="EC" id="5.6.2.4"/>
    </reaction>
</comment>
<evidence type="ECO:0000256" key="10">
    <source>
        <dbReference type="ARBA" id="ARBA00023125"/>
    </source>
</evidence>
<dbReference type="AlphaFoldDB" id="A0A451DFL2"/>
<feature type="domain" description="UvrD-like helicase ATP-binding" evidence="17">
    <location>
        <begin position="1"/>
        <end position="446"/>
    </location>
</feature>
<dbReference type="EC" id="5.6.2.4" evidence="15"/>
<evidence type="ECO:0000259" key="18">
    <source>
        <dbReference type="PROSITE" id="PS51217"/>
    </source>
</evidence>
<sequence length="1166" mass="139354">MKYISLDMKKIPDYGITLIEASAGTGKTFSIITLYLRLLLNLGIKKTYKRPLSIYEILVVTFTEASKNDLKKRLYKKICQLYTVCTSTSSKNNELIDIIKDIKDIKKTTKLLRFAKKNINSIMIHTLHSFFLNTLYEQKFLCNRNIPIKILKNIEKIKLEATKDFWRNYAYGIHENITHLIIKKWPTPKKLFKYINILLNQKKKKDYHNFFKKTNLKKKYDNIIKKINKTKKFWNKNKHEIQNSIIHTNKNKIKHKSEKFKQWFYQINHWSVKITNNCTIPKILKNIQFHKILSKQLIKKNSQYIFLKKIKKIFINYNLFFKYFIFIALKKIPQIIQKKKKKKKGLEFDDLNKIILEQIKLKSSIIKKNIIKKNTITIIDECQDIDNIQFNIFYKLYNKMHNKSLILFGDPKQSIYSFRGANIFSYLKIKKKINKCFILEKNFRSSKNMVIGINSLFSRARAPFIWKNINFNKSSSYSKNKKIYFSINKIKQSAFNLIVKYDIEINTNEYYSWISKECAHSIYNWLSDKLNKKSILKLRNQKKRCIQPRDIAILVKNKYEANLIKQELHKKNINSIYTSRKKNIFHTTETRELMLIMDAIIDLSNTLKFKKLLMTKIFNISMNDIQLINNQKHIYFYLLKKLKKYYIIWNTINISQMISKIVVDFNLLERNASIQKNNINIQNITSICKILEKKNQSITNKFLLITWLKKKILQKDIDSSNVVYTEAVNNIEYTESIKIITIHKSKGLEYPIIWIPFFSKLQIKKSNSISSKHILSEDLRLLYVAITRGIVHCNIGLAVISKRTKKKTSHKNYTNFHNSSLGFLIQKGKKSSLIKLKEELYKLQKPKIFQIKYTCKKKETIYKKKITQKKDIIYLNVLKNIINPWNKISFSKIIKKNLFYQKKYIPLMFQKKTSALKKNQYVSCNNNIHKFPRGKEYGSYLHKVFKTINFQNTKKIKKTLNQLNYLLLSEKWINKLYIWICTFISKPLYKNCLILNQLKKTEYQKEVQFTIPIEKTINIEKLNAIVNNFDPLSKKCKNINFENVSGILTGVIDLIFLWKNKYYIIDYKSNWLGPNYTFYTHKNFQNEIIKYRYDIQYQLYSLAMHRYLKLTIKEYNYKIHFGGIFYLFLRAFDEKNDSKVYFIKPDYLLINHLDNLLHGKLYDTSK</sequence>
<evidence type="ECO:0000256" key="13">
    <source>
        <dbReference type="ARBA" id="ARBA00034617"/>
    </source>
</evidence>
<evidence type="ECO:0000256" key="5">
    <source>
        <dbReference type="ARBA" id="ARBA00022801"/>
    </source>
</evidence>
<evidence type="ECO:0000256" key="4">
    <source>
        <dbReference type="ARBA" id="ARBA00022763"/>
    </source>
</evidence>
<dbReference type="EC" id="3.1.11.5" evidence="15"/>
<dbReference type="GO" id="GO:0003677">
    <property type="term" value="F:DNA binding"/>
    <property type="evidence" value="ECO:0007669"/>
    <property type="project" value="UniProtKB-UniRule"/>
</dbReference>
<comment type="function">
    <text evidence="15">A helicase/nuclease that prepares dsDNA breaks (DSB) for recombinational DNA repair. Binds to DSBs and unwinds DNA via a highly rapid and processive ATP-dependent bidirectional helicase activity. Unwinds dsDNA until it encounters a Chi (crossover hotspot instigator) sequence from the 3' direction. Cuts ssDNA a few nucleotides 3' to the Chi site. The properties and activities of the enzyme are changed at Chi. The Chi-altered holoenzyme produces a long 3'-ssDNA overhang and facilitates RecA-binding to the ssDNA for homologous DNA recombination and repair. Holoenzyme degrades any linearized DNA that is unable to undergo homologous recombination. In the holoenzyme this subunit contributes ATPase, 3'-5' helicase, exonuclease activity and loads RecA onto ssDNA.</text>
</comment>
<comment type="catalytic activity">
    <reaction evidence="15">
        <text>Exonucleolytic cleavage (in the presence of ATP) in either 5'- to 3'- or 3'- to 5'-direction to yield 5'-phosphooligonucleotides.</text>
        <dbReference type="EC" id="3.1.11.5"/>
    </reaction>
</comment>
<evidence type="ECO:0000256" key="7">
    <source>
        <dbReference type="ARBA" id="ARBA00022839"/>
    </source>
</evidence>
<dbReference type="GO" id="GO:0005524">
    <property type="term" value="F:ATP binding"/>
    <property type="evidence" value="ECO:0007669"/>
    <property type="project" value="UniProtKB-UniRule"/>
</dbReference>
<dbReference type="SUPFAM" id="SSF52980">
    <property type="entry name" value="Restriction endonuclease-like"/>
    <property type="match status" value="1"/>
</dbReference>
<dbReference type="PANTHER" id="PTHR11070:SF23">
    <property type="entry name" value="RECBCD ENZYME SUBUNIT RECB"/>
    <property type="match status" value="1"/>
</dbReference>
<dbReference type="Gene3D" id="1.10.3170.10">
    <property type="entry name" value="Recbcd, chain B, domain 2"/>
    <property type="match status" value="1"/>
</dbReference>
<keyword evidence="6 15" id="KW-0347">Helicase</keyword>
<dbReference type="InterPro" id="IPR011335">
    <property type="entry name" value="Restrct_endonuc-II-like"/>
</dbReference>
<dbReference type="InterPro" id="IPR014016">
    <property type="entry name" value="UvrD-like_ATP-bd"/>
</dbReference>
<proteinExistence type="inferred from homology"/>
<feature type="binding site" evidence="15">
    <location>
        <position position="1066"/>
    </location>
    <ligand>
        <name>Mg(2+)</name>
        <dbReference type="ChEBI" id="CHEBI:18420"/>
    </ligand>
</feature>
<comment type="miscellaneous">
    <text evidence="15">In the RecBCD complex, RecB has a slow 3'-5' helicase, an exonuclease activity and loads RecA onto ssDNA, RecD has a fast 5'-3' helicase activity, while RecC stimulates the ATPase and processivity of the RecB helicase and contributes to recognition of the Chi site.</text>
</comment>
<dbReference type="GO" id="GO:0000724">
    <property type="term" value="P:double-strand break repair via homologous recombination"/>
    <property type="evidence" value="ECO:0007669"/>
    <property type="project" value="UniProtKB-UniRule"/>
</dbReference>
<evidence type="ECO:0000256" key="9">
    <source>
        <dbReference type="ARBA" id="ARBA00022842"/>
    </source>
</evidence>